<dbReference type="PANTHER" id="PTHR46797:SF10">
    <property type="entry name" value="BLR1115 PROTEIN"/>
    <property type="match status" value="1"/>
</dbReference>
<dbReference type="Gene3D" id="2.60.120.10">
    <property type="entry name" value="Jelly Rolls"/>
    <property type="match status" value="1"/>
</dbReference>
<dbReference type="RefSeq" id="WP_124957688.1">
    <property type="nucleotide sequence ID" value="NZ_RQXU01000003.1"/>
</dbReference>
<dbReference type="AlphaFoldDB" id="A0A3P3EX58"/>
<dbReference type="InterPro" id="IPR011051">
    <property type="entry name" value="RmlC_Cupin_sf"/>
</dbReference>
<dbReference type="InterPro" id="IPR050807">
    <property type="entry name" value="TransReg_Diox_bact_type"/>
</dbReference>
<dbReference type="InterPro" id="IPR014710">
    <property type="entry name" value="RmlC-like_jellyroll"/>
</dbReference>
<keyword evidence="5" id="KW-1185">Reference proteome</keyword>
<keyword evidence="1" id="KW-0238">DNA-binding</keyword>
<dbReference type="Proteomes" id="UP000271590">
    <property type="component" value="Unassembled WGS sequence"/>
</dbReference>
<gene>
    <name evidence="3" type="ORF">EH244_06910</name>
    <name evidence="4" type="ORF">EJO66_17560</name>
</gene>
<feature type="domain" description="HTH cro/C1-type" evidence="2">
    <location>
        <begin position="22"/>
        <end position="76"/>
    </location>
</feature>
<dbReference type="InterPro" id="IPR001387">
    <property type="entry name" value="Cro/C1-type_HTH"/>
</dbReference>
<evidence type="ECO:0000256" key="1">
    <source>
        <dbReference type="ARBA" id="ARBA00023125"/>
    </source>
</evidence>
<sequence>MRNNSSPPAEPSGIDSLIASRLLALRQAKALSLAELAELSGVSKAMISKVERAESSPTAVLLGRLAAGLGVPLAQLLTEDKGSPRRLRTRAEQEVWRDPEAGYLRRQVAERGASGGVEMVEIELPRSAQVAYPRWSGTPYRQCLWMLEGALRVDYGDERFELASGDCLDFGVDRPLVFKALGRAGCRYLLVASPA</sequence>
<dbReference type="EMBL" id="RQXU01000003">
    <property type="protein sequence ID" value="RRH90472.1"/>
    <property type="molecule type" value="Genomic_DNA"/>
</dbReference>
<name>A0A3P3EX58_9BURK</name>
<dbReference type="GO" id="GO:0005829">
    <property type="term" value="C:cytosol"/>
    <property type="evidence" value="ECO:0007669"/>
    <property type="project" value="TreeGrafter"/>
</dbReference>
<dbReference type="EMBL" id="RXFQ01000009">
    <property type="protein sequence ID" value="RSZ34668.1"/>
    <property type="molecule type" value="Genomic_DNA"/>
</dbReference>
<dbReference type="SUPFAM" id="SSF47413">
    <property type="entry name" value="lambda repressor-like DNA-binding domains"/>
    <property type="match status" value="1"/>
</dbReference>
<dbReference type="GO" id="GO:0003677">
    <property type="term" value="F:DNA binding"/>
    <property type="evidence" value="ECO:0007669"/>
    <property type="project" value="UniProtKB-KW"/>
</dbReference>
<dbReference type="CDD" id="cd02209">
    <property type="entry name" value="cupin_XRE_C"/>
    <property type="match status" value="1"/>
</dbReference>
<evidence type="ECO:0000259" key="2">
    <source>
        <dbReference type="PROSITE" id="PS50943"/>
    </source>
</evidence>
<evidence type="ECO:0000313" key="3">
    <source>
        <dbReference type="EMBL" id="RRH90472.1"/>
    </source>
</evidence>
<proteinExistence type="predicted"/>
<protein>
    <submittedName>
        <fullName evidence="3">XRE family transcriptional regulator</fullName>
    </submittedName>
</protein>
<evidence type="ECO:0000313" key="6">
    <source>
        <dbReference type="Proteomes" id="UP000271590"/>
    </source>
</evidence>
<reference evidence="4 5" key="2">
    <citation type="submission" date="2018-12" db="EMBL/GenBank/DDBJ databases">
        <title>The genome sequences of strain 502.</title>
        <authorList>
            <person name="Gao J."/>
            <person name="Sun J."/>
        </authorList>
    </citation>
    <scope>NUCLEOTIDE SEQUENCE [LARGE SCALE GENOMIC DNA]</scope>
    <source>
        <strain evidence="4 5">502</strain>
    </source>
</reference>
<evidence type="ECO:0000313" key="4">
    <source>
        <dbReference type="EMBL" id="RSZ34668.1"/>
    </source>
</evidence>
<dbReference type="Gene3D" id="1.10.260.40">
    <property type="entry name" value="lambda repressor-like DNA-binding domains"/>
    <property type="match status" value="1"/>
</dbReference>
<accession>A0A3P3EX58</accession>
<dbReference type="PANTHER" id="PTHR46797">
    <property type="entry name" value="HTH-TYPE TRANSCRIPTIONAL REGULATOR"/>
    <property type="match status" value="1"/>
</dbReference>
<dbReference type="Proteomes" id="UP000271137">
    <property type="component" value="Unassembled WGS sequence"/>
</dbReference>
<evidence type="ECO:0000313" key="5">
    <source>
        <dbReference type="Proteomes" id="UP000271137"/>
    </source>
</evidence>
<dbReference type="Pfam" id="PF01381">
    <property type="entry name" value="HTH_3"/>
    <property type="match status" value="1"/>
</dbReference>
<dbReference type="PROSITE" id="PS50943">
    <property type="entry name" value="HTH_CROC1"/>
    <property type="match status" value="1"/>
</dbReference>
<organism evidence="3 6">
    <name type="scientific">Variovorax beijingensis</name>
    <dbReference type="NCBI Taxonomy" id="2496117"/>
    <lineage>
        <taxon>Bacteria</taxon>
        <taxon>Pseudomonadati</taxon>
        <taxon>Pseudomonadota</taxon>
        <taxon>Betaproteobacteria</taxon>
        <taxon>Burkholderiales</taxon>
        <taxon>Comamonadaceae</taxon>
        <taxon>Variovorax</taxon>
    </lineage>
</organism>
<dbReference type="InterPro" id="IPR010982">
    <property type="entry name" value="Lambda_DNA-bd_dom_sf"/>
</dbReference>
<dbReference type="SUPFAM" id="SSF51182">
    <property type="entry name" value="RmlC-like cupins"/>
    <property type="match status" value="1"/>
</dbReference>
<dbReference type="SMART" id="SM00530">
    <property type="entry name" value="HTH_XRE"/>
    <property type="match status" value="1"/>
</dbReference>
<dbReference type="GO" id="GO:0003700">
    <property type="term" value="F:DNA-binding transcription factor activity"/>
    <property type="evidence" value="ECO:0007669"/>
    <property type="project" value="TreeGrafter"/>
</dbReference>
<dbReference type="CDD" id="cd00093">
    <property type="entry name" value="HTH_XRE"/>
    <property type="match status" value="1"/>
</dbReference>
<reference evidence="3 6" key="1">
    <citation type="submission" date="2018-11" db="EMBL/GenBank/DDBJ databases">
        <title>The genome of Variovorax sp T529.</title>
        <authorList>
            <person name="Gao J."/>
        </authorList>
    </citation>
    <scope>NUCLEOTIDE SEQUENCE [LARGE SCALE GENOMIC DNA]</scope>
    <source>
        <strain evidence="3 6">T529</strain>
    </source>
</reference>
<comment type="caution">
    <text evidence="3">The sequence shown here is derived from an EMBL/GenBank/DDBJ whole genome shotgun (WGS) entry which is preliminary data.</text>
</comment>